<dbReference type="Proteomes" id="UP000789920">
    <property type="component" value="Unassembled WGS sequence"/>
</dbReference>
<dbReference type="EMBL" id="CAJVQC010000184">
    <property type="protein sequence ID" value="CAG8463367.1"/>
    <property type="molecule type" value="Genomic_DNA"/>
</dbReference>
<gene>
    <name evidence="1" type="ORF">RPERSI_LOCUS252</name>
</gene>
<evidence type="ECO:0000313" key="2">
    <source>
        <dbReference type="Proteomes" id="UP000789920"/>
    </source>
</evidence>
<name>A0ACA9KBJ0_9GLOM</name>
<evidence type="ECO:0000313" key="1">
    <source>
        <dbReference type="EMBL" id="CAG8463367.1"/>
    </source>
</evidence>
<reference evidence="1" key="1">
    <citation type="submission" date="2021-06" db="EMBL/GenBank/DDBJ databases">
        <authorList>
            <person name="Kallberg Y."/>
            <person name="Tangrot J."/>
            <person name="Rosling A."/>
        </authorList>
    </citation>
    <scope>NUCLEOTIDE SEQUENCE</scope>
    <source>
        <strain evidence="1">MA461A</strain>
    </source>
</reference>
<proteinExistence type="predicted"/>
<comment type="caution">
    <text evidence="1">The sequence shown here is derived from an EMBL/GenBank/DDBJ whole genome shotgun (WGS) entry which is preliminary data.</text>
</comment>
<organism evidence="1 2">
    <name type="scientific">Racocetra persica</name>
    <dbReference type="NCBI Taxonomy" id="160502"/>
    <lineage>
        <taxon>Eukaryota</taxon>
        <taxon>Fungi</taxon>
        <taxon>Fungi incertae sedis</taxon>
        <taxon>Mucoromycota</taxon>
        <taxon>Glomeromycotina</taxon>
        <taxon>Glomeromycetes</taxon>
        <taxon>Diversisporales</taxon>
        <taxon>Gigasporaceae</taxon>
        <taxon>Racocetra</taxon>
    </lineage>
</organism>
<sequence length="316" mass="35621">MKFKIAKNISFSTIIAFLIILGFIIAAIVSIVIFREKNWLKFNIVGFGDSLTDNGNQWRVTDGEMPPASLYYKGRWSNGPIWVDFVESILNAKLTNRAFGGATTNKSLISRCFFDNTNVPSVQEQVEEMSANVSSFPPQTTFVIWTGVCDYMTIFERNLTIISEDIISSIHNSINLLISTGVRKFLLLNLPPINRAPRYTNYTNLTILQNLIETHNVLLNQTVIDIKKQQRIQAGVFDVWGLIEYVIQDPQKYGFSNVVDSCIQPNSNNTCGNPDEYLWWDNIHPTTVAHSLLAMGIVTYLKSPDGTCLYLTNCGL</sequence>
<accession>A0ACA9KBJ0</accession>
<protein>
    <submittedName>
        <fullName evidence="1">31692_t:CDS:1</fullName>
    </submittedName>
</protein>
<keyword evidence="2" id="KW-1185">Reference proteome</keyword>